<keyword evidence="9 10" id="KW-0807">Transducer</keyword>
<sequence>MAVNRVLPPLDQLSPLCQYYYNNCSNETVLNVRNPSQCWRDWFSMCAVQAPKTPPNTAILVGIIIVIAFFSLIGNSIVCIVFCLYDQLRLVKHFFVVNLAVVDNILVTVSIPLFVAFLLGGGQNSSLCRAQIVIDILCGTASIMTLAAIALERFVAVEEPLLYTTKVTAQRATVVLAFTWIYSIIVSFVPFFSLLSNPRMQCLFFGGEFVIFITVTSFVAPVGVMIFAYWRIFKIAHRHATRIMAMIPRSQNNNTSEENESRHRHVKMSRELRGAKTLTIIMCTHIICWSPLFLFYLVDAYYPGRNRKVSLVANYIILVLRYCNTLANPIIYSGINRQFRAAILKFVLRKESREGLGVTIFTNS</sequence>
<evidence type="ECO:0000313" key="14">
    <source>
        <dbReference type="Proteomes" id="UP000001593"/>
    </source>
</evidence>
<keyword evidence="8 10" id="KW-0675">Receptor</keyword>
<dbReference type="OrthoDB" id="6358729at2759"/>
<evidence type="ECO:0000313" key="13">
    <source>
        <dbReference type="EMBL" id="EDO32643.1"/>
    </source>
</evidence>
<dbReference type="SMART" id="SM01381">
    <property type="entry name" value="7TM_GPCR_Srsx"/>
    <property type="match status" value="1"/>
</dbReference>
<evidence type="ECO:0000256" key="2">
    <source>
        <dbReference type="ARBA" id="ARBA00022475"/>
    </source>
</evidence>
<evidence type="ECO:0000256" key="8">
    <source>
        <dbReference type="ARBA" id="ARBA00023170"/>
    </source>
</evidence>
<evidence type="ECO:0000256" key="3">
    <source>
        <dbReference type="ARBA" id="ARBA00022692"/>
    </source>
</evidence>
<dbReference type="InParanoid" id="A7SUG2"/>
<keyword evidence="3 10" id="KW-0812">Transmembrane</keyword>
<dbReference type="eggNOG" id="KOG3656">
    <property type="taxonomic scope" value="Eukaryota"/>
</dbReference>
<organism evidence="13 14">
    <name type="scientific">Nematostella vectensis</name>
    <name type="common">Starlet sea anemone</name>
    <dbReference type="NCBI Taxonomy" id="45351"/>
    <lineage>
        <taxon>Eukaryota</taxon>
        <taxon>Metazoa</taxon>
        <taxon>Cnidaria</taxon>
        <taxon>Anthozoa</taxon>
        <taxon>Hexacorallia</taxon>
        <taxon>Actiniaria</taxon>
        <taxon>Edwardsiidae</taxon>
        <taxon>Nematostella</taxon>
    </lineage>
</organism>
<feature type="transmembrane region" description="Helical" evidence="11">
    <location>
        <begin position="172"/>
        <end position="192"/>
    </location>
</feature>
<dbReference type="GO" id="GO:0007268">
    <property type="term" value="P:chemical synaptic transmission"/>
    <property type="evidence" value="ECO:0000318"/>
    <property type="project" value="GO_Central"/>
</dbReference>
<dbReference type="Pfam" id="PF00001">
    <property type="entry name" value="7tm_1"/>
    <property type="match status" value="1"/>
</dbReference>
<dbReference type="PROSITE" id="PS50262">
    <property type="entry name" value="G_PROTEIN_RECEP_F1_2"/>
    <property type="match status" value="1"/>
</dbReference>
<dbReference type="PROSITE" id="PS00237">
    <property type="entry name" value="G_PROTEIN_RECEP_F1_1"/>
    <property type="match status" value="1"/>
</dbReference>
<dbReference type="SUPFAM" id="SSF81321">
    <property type="entry name" value="Family A G protein-coupled receptor-like"/>
    <property type="match status" value="1"/>
</dbReference>
<evidence type="ECO:0000259" key="12">
    <source>
        <dbReference type="PROSITE" id="PS50262"/>
    </source>
</evidence>
<protein>
    <recommendedName>
        <fullName evidence="12">G-protein coupled receptors family 1 profile domain-containing protein</fullName>
    </recommendedName>
</protein>
<dbReference type="Proteomes" id="UP000001593">
    <property type="component" value="Unassembled WGS sequence"/>
</dbReference>
<evidence type="ECO:0000256" key="9">
    <source>
        <dbReference type="ARBA" id="ARBA00023224"/>
    </source>
</evidence>
<dbReference type="EMBL" id="DS469813">
    <property type="protein sequence ID" value="EDO32643.1"/>
    <property type="molecule type" value="Genomic_DNA"/>
</dbReference>
<feature type="transmembrane region" description="Helical" evidence="11">
    <location>
        <begin position="132"/>
        <end position="151"/>
    </location>
</feature>
<dbReference type="PANTHER" id="PTHR24248:SF199">
    <property type="entry name" value="IP13425P-RELATED"/>
    <property type="match status" value="1"/>
</dbReference>
<dbReference type="GO" id="GO:0030425">
    <property type="term" value="C:dendrite"/>
    <property type="evidence" value="ECO:0000318"/>
    <property type="project" value="GO_Central"/>
</dbReference>
<evidence type="ECO:0000256" key="1">
    <source>
        <dbReference type="ARBA" id="ARBA00004651"/>
    </source>
</evidence>
<proteinExistence type="inferred from homology"/>
<dbReference type="Gene3D" id="1.20.1070.10">
    <property type="entry name" value="Rhodopsin 7-helix transmembrane proteins"/>
    <property type="match status" value="1"/>
</dbReference>
<feature type="transmembrane region" description="Helical" evidence="11">
    <location>
        <begin position="277"/>
        <end position="298"/>
    </location>
</feature>
<dbReference type="GO" id="GO:0004993">
    <property type="term" value="F:G protein-coupled serotonin receptor activity"/>
    <property type="evidence" value="ECO:0000318"/>
    <property type="project" value="GO_Central"/>
</dbReference>
<dbReference type="OMA" id="YCNTLAN"/>
<dbReference type="GO" id="GO:0007187">
    <property type="term" value="P:G protein-coupled receptor signaling pathway, coupled to cyclic nucleotide second messenger"/>
    <property type="evidence" value="ECO:0000318"/>
    <property type="project" value="GO_Central"/>
</dbReference>
<dbReference type="PANTHER" id="PTHR24248">
    <property type="entry name" value="ADRENERGIC RECEPTOR-RELATED G-PROTEIN COUPLED RECEPTOR"/>
    <property type="match status" value="1"/>
</dbReference>
<feature type="transmembrane region" description="Helical" evidence="11">
    <location>
        <begin position="310"/>
        <end position="331"/>
    </location>
</feature>
<dbReference type="InterPro" id="IPR017452">
    <property type="entry name" value="GPCR_Rhodpsn_7TM"/>
</dbReference>
<evidence type="ECO:0000256" key="7">
    <source>
        <dbReference type="ARBA" id="ARBA00023157"/>
    </source>
</evidence>
<dbReference type="GO" id="GO:0005886">
    <property type="term" value="C:plasma membrane"/>
    <property type="evidence" value="ECO:0000318"/>
    <property type="project" value="GO_Central"/>
</dbReference>
<dbReference type="PRINTS" id="PR00237">
    <property type="entry name" value="GPCRRHODOPSN"/>
</dbReference>
<comment type="similarity">
    <text evidence="10">Belongs to the G-protein coupled receptor 1 family.</text>
</comment>
<evidence type="ECO:0000256" key="11">
    <source>
        <dbReference type="SAM" id="Phobius"/>
    </source>
</evidence>
<keyword evidence="7" id="KW-1015">Disulfide bond</keyword>
<dbReference type="HOGENOM" id="CLU_009579_8_1_1"/>
<comment type="subcellular location">
    <subcellularLocation>
        <location evidence="1">Cell membrane</location>
        <topology evidence="1">Multi-pass membrane protein</topology>
    </subcellularLocation>
</comment>
<dbReference type="STRING" id="45351.A7SUG2"/>
<feature type="transmembrane region" description="Helical" evidence="11">
    <location>
        <begin position="204"/>
        <end position="230"/>
    </location>
</feature>
<dbReference type="GO" id="GO:0045202">
    <property type="term" value="C:synapse"/>
    <property type="evidence" value="ECO:0007669"/>
    <property type="project" value="GOC"/>
</dbReference>
<keyword evidence="2" id="KW-1003">Cell membrane</keyword>
<reference evidence="13 14" key="1">
    <citation type="journal article" date="2007" name="Science">
        <title>Sea anemone genome reveals ancestral eumetazoan gene repertoire and genomic organization.</title>
        <authorList>
            <person name="Putnam N.H."/>
            <person name="Srivastava M."/>
            <person name="Hellsten U."/>
            <person name="Dirks B."/>
            <person name="Chapman J."/>
            <person name="Salamov A."/>
            <person name="Terry A."/>
            <person name="Shapiro H."/>
            <person name="Lindquist E."/>
            <person name="Kapitonov V.V."/>
            <person name="Jurka J."/>
            <person name="Genikhovich G."/>
            <person name="Grigoriev I.V."/>
            <person name="Lucas S.M."/>
            <person name="Steele R.E."/>
            <person name="Finnerty J.R."/>
            <person name="Technau U."/>
            <person name="Martindale M.Q."/>
            <person name="Rokhsar D.S."/>
        </authorList>
    </citation>
    <scope>NUCLEOTIDE SEQUENCE [LARGE SCALE GENOMIC DNA]</scope>
    <source>
        <strain evidence="14">CH2 X CH6</strain>
    </source>
</reference>
<dbReference type="GO" id="GO:0030594">
    <property type="term" value="F:neurotransmitter receptor activity"/>
    <property type="evidence" value="ECO:0000318"/>
    <property type="project" value="GO_Central"/>
</dbReference>
<keyword evidence="5 10" id="KW-0297">G-protein coupled receptor</keyword>
<feature type="transmembrane region" description="Helical" evidence="11">
    <location>
        <begin position="96"/>
        <end position="120"/>
    </location>
</feature>
<name>A7SUG2_NEMVE</name>
<keyword evidence="14" id="KW-1185">Reference proteome</keyword>
<evidence type="ECO:0000256" key="6">
    <source>
        <dbReference type="ARBA" id="ARBA00023136"/>
    </source>
</evidence>
<dbReference type="AlphaFoldDB" id="A7SUG2"/>
<evidence type="ECO:0000256" key="10">
    <source>
        <dbReference type="RuleBase" id="RU000688"/>
    </source>
</evidence>
<feature type="domain" description="G-protein coupled receptors family 1 profile" evidence="12">
    <location>
        <begin position="74"/>
        <end position="332"/>
    </location>
</feature>
<dbReference type="PhylomeDB" id="A7SUG2"/>
<evidence type="ECO:0000256" key="5">
    <source>
        <dbReference type="ARBA" id="ARBA00023040"/>
    </source>
</evidence>
<gene>
    <name evidence="13" type="ORF">NEMVEDRAFT_v1g217673</name>
</gene>
<dbReference type="InterPro" id="IPR000276">
    <property type="entry name" value="GPCR_Rhodpsn"/>
</dbReference>
<dbReference type="FunFam" id="1.20.1070.10:FF:000325">
    <property type="entry name" value="Predicted protein"/>
    <property type="match status" value="1"/>
</dbReference>
<accession>A7SUG2</accession>
<keyword evidence="4 11" id="KW-1133">Transmembrane helix</keyword>
<dbReference type="CDD" id="cd14967">
    <property type="entry name" value="7tmA_amine_R-like"/>
    <property type="match status" value="1"/>
</dbReference>
<feature type="transmembrane region" description="Helical" evidence="11">
    <location>
        <begin position="58"/>
        <end position="84"/>
    </location>
</feature>
<evidence type="ECO:0000256" key="4">
    <source>
        <dbReference type="ARBA" id="ARBA00022989"/>
    </source>
</evidence>
<keyword evidence="6 11" id="KW-0472">Membrane</keyword>